<sequence>MTDGGGATGAAPPPHPRPGRPSPVRRTRIARGPDGRRTAPGEAAAMKSSRLTRLGWIAVVACVPYLALKLLWVLGLDVGVVDASRFSRTTWIAANAATFLLDAVAAVVAHTLTRPAGRRAPAWLLALPLWAAAGLLLPLLTGLLGGSLTGLVTGARNPLADGDFLQPWVFGVVYGGFLVEAVTLLGAFAVYAHQRWGALLRRPLGALPRTGSRALQRLFLLPAAAVLAALGTVRVLWGAGAGPGTPTAGGPPRTVLSAASDCAQGGYAVAGAVGLVLLVLPGLLPRLRVRTPLALAWAGSATVFACGGCTWLVQAVAGGLFGAGAVPGGLPGLLGALELCTGLVVLCAGAFALCELAVAAGPAPAASERGVPAPPAPGTREDPLSSASLRAVRECASTDDR</sequence>
<dbReference type="AlphaFoldDB" id="A0A5J4LBM2"/>
<protein>
    <submittedName>
        <fullName evidence="3">Uncharacterized protein</fullName>
    </submittedName>
</protein>
<feature type="transmembrane region" description="Helical" evidence="2">
    <location>
        <begin position="124"/>
        <end position="148"/>
    </location>
</feature>
<feature type="transmembrane region" description="Helical" evidence="2">
    <location>
        <begin position="265"/>
        <end position="284"/>
    </location>
</feature>
<feature type="transmembrane region" description="Helical" evidence="2">
    <location>
        <begin position="333"/>
        <end position="359"/>
    </location>
</feature>
<keyword evidence="2" id="KW-0472">Membrane</keyword>
<evidence type="ECO:0000313" key="3">
    <source>
        <dbReference type="EMBL" id="GES28979.1"/>
    </source>
</evidence>
<feature type="transmembrane region" description="Helical" evidence="2">
    <location>
        <begin position="54"/>
        <end position="72"/>
    </location>
</feature>
<evidence type="ECO:0000256" key="2">
    <source>
        <dbReference type="SAM" id="Phobius"/>
    </source>
</evidence>
<name>A0A5J4LBM2_9ACTN</name>
<dbReference type="Proteomes" id="UP000325598">
    <property type="component" value="Unassembled WGS sequence"/>
</dbReference>
<feature type="region of interest" description="Disordered" evidence="1">
    <location>
        <begin position="1"/>
        <end position="44"/>
    </location>
</feature>
<dbReference type="EMBL" id="BLAG01000005">
    <property type="protein sequence ID" value="GES28979.1"/>
    <property type="molecule type" value="Genomic_DNA"/>
</dbReference>
<feature type="region of interest" description="Disordered" evidence="1">
    <location>
        <begin position="364"/>
        <end position="386"/>
    </location>
</feature>
<evidence type="ECO:0000313" key="4">
    <source>
        <dbReference type="Proteomes" id="UP000325598"/>
    </source>
</evidence>
<proteinExistence type="predicted"/>
<keyword evidence="4" id="KW-1185">Reference proteome</keyword>
<evidence type="ECO:0000256" key="1">
    <source>
        <dbReference type="SAM" id="MobiDB-lite"/>
    </source>
</evidence>
<feature type="compositionally biased region" description="Pro residues" evidence="1">
    <location>
        <begin position="11"/>
        <end position="21"/>
    </location>
</feature>
<feature type="transmembrane region" description="Helical" evidence="2">
    <location>
        <begin position="92"/>
        <end position="112"/>
    </location>
</feature>
<keyword evidence="2" id="KW-1133">Transmembrane helix</keyword>
<feature type="transmembrane region" description="Helical" evidence="2">
    <location>
        <begin position="218"/>
        <end position="237"/>
    </location>
</feature>
<keyword evidence="2" id="KW-0812">Transmembrane</keyword>
<feature type="transmembrane region" description="Helical" evidence="2">
    <location>
        <begin position="293"/>
        <end position="313"/>
    </location>
</feature>
<reference evidence="3 4" key="1">
    <citation type="submission" date="2019-10" db="EMBL/GenBank/DDBJ databases">
        <title>Whole genome shotgun sequence of Streptomyces angustmyceticus NBRC 3934.</title>
        <authorList>
            <person name="Hosoyama A."/>
            <person name="Ichikawa N."/>
            <person name="Kimura A."/>
            <person name="Kitahashi Y."/>
            <person name="Komaki H."/>
            <person name="Uohara A."/>
        </authorList>
    </citation>
    <scope>NUCLEOTIDE SEQUENCE [LARGE SCALE GENOMIC DNA]</scope>
    <source>
        <strain evidence="3 4">NBRC 3934</strain>
    </source>
</reference>
<organism evidence="3 4">
    <name type="scientific">Streptomyces angustmyceticus</name>
    <dbReference type="NCBI Taxonomy" id="285578"/>
    <lineage>
        <taxon>Bacteria</taxon>
        <taxon>Bacillati</taxon>
        <taxon>Actinomycetota</taxon>
        <taxon>Actinomycetes</taxon>
        <taxon>Kitasatosporales</taxon>
        <taxon>Streptomycetaceae</taxon>
        <taxon>Streptomyces</taxon>
    </lineage>
</organism>
<comment type="caution">
    <text evidence="3">The sequence shown here is derived from an EMBL/GenBank/DDBJ whole genome shotgun (WGS) entry which is preliminary data.</text>
</comment>
<accession>A0A5J4LBM2</accession>
<gene>
    <name evidence="3" type="ORF">San01_14660</name>
</gene>
<feature type="transmembrane region" description="Helical" evidence="2">
    <location>
        <begin position="168"/>
        <end position="192"/>
    </location>
</feature>